<protein>
    <submittedName>
        <fullName evidence="2">Excisionase family DNA binding protein</fullName>
    </submittedName>
</protein>
<accession>A0A543DAT5</accession>
<evidence type="ECO:0000313" key="2">
    <source>
        <dbReference type="EMBL" id="TQM06440.1"/>
    </source>
</evidence>
<gene>
    <name evidence="2" type="ORF">FB558_6695</name>
</gene>
<dbReference type="AlphaFoldDB" id="A0A543DAT5"/>
<dbReference type="Pfam" id="PF12728">
    <property type="entry name" value="HTH_17"/>
    <property type="match status" value="1"/>
</dbReference>
<dbReference type="OrthoDB" id="5524782at2"/>
<sequence length="64" mass="7609">MTPKTIPADKRQWLSRQDVADMLGVHVNTIDRLRAQRKLRSFKVGDQVRFKPEWIDDYIESHSQ</sequence>
<name>A0A543DAT5_9PSEU</name>
<dbReference type="GO" id="GO:0003677">
    <property type="term" value="F:DNA binding"/>
    <property type="evidence" value="ECO:0007669"/>
    <property type="project" value="InterPro"/>
</dbReference>
<dbReference type="InterPro" id="IPR010093">
    <property type="entry name" value="SinI_DNA-bd"/>
</dbReference>
<evidence type="ECO:0000259" key="1">
    <source>
        <dbReference type="Pfam" id="PF12728"/>
    </source>
</evidence>
<dbReference type="NCBIfam" id="TIGR01764">
    <property type="entry name" value="excise"/>
    <property type="match status" value="1"/>
</dbReference>
<proteinExistence type="predicted"/>
<organism evidence="2 3">
    <name type="scientific">Pseudonocardia kunmingensis</name>
    <dbReference type="NCBI Taxonomy" id="630975"/>
    <lineage>
        <taxon>Bacteria</taxon>
        <taxon>Bacillati</taxon>
        <taxon>Actinomycetota</taxon>
        <taxon>Actinomycetes</taxon>
        <taxon>Pseudonocardiales</taxon>
        <taxon>Pseudonocardiaceae</taxon>
        <taxon>Pseudonocardia</taxon>
    </lineage>
</organism>
<keyword evidence="3" id="KW-1185">Reference proteome</keyword>
<dbReference type="InterPro" id="IPR009061">
    <property type="entry name" value="DNA-bd_dom_put_sf"/>
</dbReference>
<reference evidence="2 3" key="1">
    <citation type="submission" date="2019-06" db="EMBL/GenBank/DDBJ databases">
        <title>Sequencing the genomes of 1000 actinobacteria strains.</title>
        <authorList>
            <person name="Klenk H.-P."/>
        </authorList>
    </citation>
    <scope>NUCLEOTIDE SEQUENCE [LARGE SCALE GENOMIC DNA]</scope>
    <source>
        <strain evidence="2 3">DSM 45301</strain>
    </source>
</reference>
<dbReference type="Proteomes" id="UP000315677">
    <property type="component" value="Unassembled WGS sequence"/>
</dbReference>
<dbReference type="InterPro" id="IPR041657">
    <property type="entry name" value="HTH_17"/>
</dbReference>
<dbReference type="RefSeq" id="WP_142060303.1">
    <property type="nucleotide sequence ID" value="NZ_VFPA01000004.1"/>
</dbReference>
<evidence type="ECO:0000313" key="3">
    <source>
        <dbReference type="Proteomes" id="UP000315677"/>
    </source>
</evidence>
<comment type="caution">
    <text evidence="2">The sequence shown here is derived from an EMBL/GenBank/DDBJ whole genome shotgun (WGS) entry which is preliminary data.</text>
</comment>
<dbReference type="EMBL" id="VFPA01000004">
    <property type="protein sequence ID" value="TQM06440.1"/>
    <property type="molecule type" value="Genomic_DNA"/>
</dbReference>
<feature type="domain" description="Helix-turn-helix" evidence="1">
    <location>
        <begin position="13"/>
        <end position="62"/>
    </location>
</feature>
<dbReference type="SUPFAM" id="SSF46955">
    <property type="entry name" value="Putative DNA-binding domain"/>
    <property type="match status" value="1"/>
</dbReference>